<feature type="compositionally biased region" description="Polar residues" evidence="13">
    <location>
        <begin position="518"/>
        <end position="539"/>
    </location>
</feature>
<dbReference type="PIRSF" id="PIRSF004862">
    <property type="entry name" value="FliF"/>
    <property type="match status" value="1"/>
</dbReference>
<evidence type="ECO:0000256" key="5">
    <source>
        <dbReference type="ARBA" id="ARBA00017949"/>
    </source>
</evidence>
<name>A0ABZ0YVC9_9GAMM</name>
<accession>A0ABZ0YVC9</accession>
<keyword evidence="17" id="KW-0282">Flagellum</keyword>
<evidence type="ECO:0000313" key="18">
    <source>
        <dbReference type="Proteomes" id="UP001327459"/>
    </source>
</evidence>
<dbReference type="Proteomes" id="UP001327459">
    <property type="component" value="Chromosome"/>
</dbReference>
<evidence type="ECO:0000256" key="13">
    <source>
        <dbReference type="SAM" id="MobiDB-lite"/>
    </source>
</evidence>
<dbReference type="InterPro" id="IPR013556">
    <property type="entry name" value="Flag_M-ring_C"/>
</dbReference>
<evidence type="ECO:0000256" key="1">
    <source>
        <dbReference type="ARBA" id="ARBA00003820"/>
    </source>
</evidence>
<keyword evidence="6" id="KW-1003">Cell membrane</keyword>
<reference evidence="17 18" key="1">
    <citation type="submission" date="2023-11" db="EMBL/GenBank/DDBJ databases">
        <title>MicrobeMod: A computational toolkit for identifying prokaryotic methylation and restriction-modification with nanopore sequencing.</title>
        <authorList>
            <person name="Crits-Christoph A."/>
            <person name="Kang S.C."/>
            <person name="Lee H."/>
            <person name="Ostrov N."/>
        </authorList>
    </citation>
    <scope>NUCLEOTIDE SEQUENCE [LARGE SCALE GENOMIC DNA]</scope>
    <source>
        <strain evidence="17 18">ATCC 49870</strain>
    </source>
</reference>
<dbReference type="PANTHER" id="PTHR30046">
    <property type="entry name" value="FLAGELLAR M-RING PROTEIN"/>
    <property type="match status" value="1"/>
</dbReference>
<dbReference type="RefSeq" id="WP_322521002.1">
    <property type="nucleotide sequence ID" value="NZ_CP140153.1"/>
</dbReference>
<keyword evidence="7 14" id="KW-0812">Transmembrane</keyword>
<evidence type="ECO:0000259" key="15">
    <source>
        <dbReference type="Pfam" id="PF01514"/>
    </source>
</evidence>
<feature type="domain" description="Flagellar M-ring C-terminal" evidence="16">
    <location>
        <begin position="265"/>
        <end position="463"/>
    </location>
</feature>
<evidence type="ECO:0000256" key="10">
    <source>
        <dbReference type="ARBA" id="ARBA00023143"/>
    </source>
</evidence>
<evidence type="ECO:0000256" key="6">
    <source>
        <dbReference type="ARBA" id="ARBA00022475"/>
    </source>
</evidence>
<dbReference type="InterPro" id="IPR006182">
    <property type="entry name" value="FliF_N_dom"/>
</dbReference>
<dbReference type="Pfam" id="PF08345">
    <property type="entry name" value="YscJ_FliF_C"/>
    <property type="match status" value="1"/>
</dbReference>
<keyword evidence="17" id="KW-0966">Cell projection</keyword>
<evidence type="ECO:0000256" key="12">
    <source>
        <dbReference type="PIRNR" id="PIRNR004862"/>
    </source>
</evidence>
<evidence type="ECO:0000256" key="4">
    <source>
        <dbReference type="ARBA" id="ARBA00007971"/>
    </source>
</evidence>
<gene>
    <name evidence="17" type="primary">fliF</name>
    <name evidence="17" type="ORF">SR882_09470</name>
</gene>
<keyword evidence="9 14" id="KW-0472">Membrane</keyword>
<evidence type="ECO:0000256" key="2">
    <source>
        <dbReference type="ARBA" id="ARBA00004117"/>
    </source>
</evidence>
<comment type="similarity">
    <text evidence="4 12">Belongs to the FliF family.</text>
</comment>
<dbReference type="InterPro" id="IPR000067">
    <property type="entry name" value="FlgMring_FliF"/>
</dbReference>
<organism evidence="17 18">
    <name type="scientific">Guyparkeria halophila</name>
    <dbReference type="NCBI Taxonomy" id="47960"/>
    <lineage>
        <taxon>Bacteria</taxon>
        <taxon>Pseudomonadati</taxon>
        <taxon>Pseudomonadota</taxon>
        <taxon>Gammaproteobacteria</taxon>
        <taxon>Chromatiales</taxon>
        <taxon>Thioalkalibacteraceae</taxon>
        <taxon>Guyparkeria</taxon>
    </lineage>
</organism>
<feature type="domain" description="Flagellar M-ring N-terminal" evidence="15">
    <location>
        <begin position="59"/>
        <end position="231"/>
    </location>
</feature>
<keyword evidence="17" id="KW-0969">Cilium</keyword>
<evidence type="ECO:0000256" key="7">
    <source>
        <dbReference type="ARBA" id="ARBA00022692"/>
    </source>
</evidence>
<sequence length="601" mass="64709">MAQGSAITTTPTGSGESPRWIRQMDAFTQSSSFRQLLLLIALAAVISFMVGFFLWGSGKSMVPLYQSLDAQASAEVVDALKAAGEPYELANNGTVMVGADRLPEIRMLMAQQGLPGGDGVGLEMLNQDQSLGTSQFIEQARYQRAIETELARSIQTIGAIRAARVHIAQPEKSVFVRDRKTPTASVVVDIKGGSTLGRSQVNGIVHLVASSINDLSPENVSVVDQSGNLLTNQGDDAAGMGLTSRQFQYRQNLEQAYARRIESLLAPIVGSDRVRAQVSAEIDFSRREGTSQTYGPDEGVLLSEQVNETVRSLGGGQGVVGVPGAIANQPPGGGVVNPDGGDGGLAPPQDLTVEEFQTLVQTPIDSDRNETRNYNVDRNIEHTQFASGQIEKLSVAVLLDENATGGGAPADADAEDEAAAEAAAQAAAEARTERLEQMRALVAQSVGIDEARGDQVTLSTFAFVDQDIEPVTTPVWEQGWFWSTLKNAGIGLAMLLVFLLVARPLLKMLAESRRERVATSTELSDQSGQQQGPQYTMPTQYPDERRAKGEEEEYDEDDLSNVPELIGNASYTDKLRQLRKSVNHDPKAVAAVIKQWTHEEN</sequence>
<feature type="compositionally biased region" description="Acidic residues" evidence="13">
    <location>
        <begin position="550"/>
        <end position="559"/>
    </location>
</feature>
<evidence type="ECO:0000256" key="11">
    <source>
        <dbReference type="ARBA" id="ARBA00025936"/>
    </source>
</evidence>
<dbReference type="InterPro" id="IPR045851">
    <property type="entry name" value="AMP-bd_C_sf"/>
</dbReference>
<feature type="transmembrane region" description="Helical" evidence="14">
    <location>
        <begin position="36"/>
        <end position="56"/>
    </location>
</feature>
<evidence type="ECO:0000259" key="16">
    <source>
        <dbReference type="Pfam" id="PF08345"/>
    </source>
</evidence>
<comment type="function">
    <text evidence="1 12">The M ring may be actively involved in energy transduction.</text>
</comment>
<protein>
    <recommendedName>
        <fullName evidence="5 12">Flagellar M-ring protein</fullName>
    </recommendedName>
</protein>
<evidence type="ECO:0000256" key="8">
    <source>
        <dbReference type="ARBA" id="ARBA00022989"/>
    </source>
</evidence>
<keyword evidence="8 14" id="KW-1133">Transmembrane helix</keyword>
<keyword evidence="18" id="KW-1185">Reference proteome</keyword>
<comment type="subunit">
    <text evidence="11">The basal body constitutes a major portion of the flagellar organelle and consists of four rings (L,P,S, and M) mounted on a central rod. The M ring is integral to the inner membrane of the cell and may be connected to the flagellar rod via the S ring. The S (supramembrane ring) lies just distal to the M ring. The L and P rings lie in the outer membrane and the periplasmic space, respectively.</text>
</comment>
<comment type="subcellular location">
    <subcellularLocation>
        <location evidence="2 12">Bacterial flagellum basal body</location>
    </subcellularLocation>
    <subcellularLocation>
        <location evidence="3">Cell membrane</location>
        <topology evidence="3">Multi-pass membrane protein</topology>
    </subcellularLocation>
</comment>
<keyword evidence="10 12" id="KW-0975">Bacterial flagellum</keyword>
<feature type="region of interest" description="Disordered" evidence="13">
    <location>
        <begin position="517"/>
        <end position="565"/>
    </location>
</feature>
<dbReference type="Pfam" id="PF01514">
    <property type="entry name" value="YscJ_FliF"/>
    <property type="match status" value="1"/>
</dbReference>
<dbReference type="PANTHER" id="PTHR30046:SF0">
    <property type="entry name" value="FLAGELLAR M-RING PROTEIN"/>
    <property type="match status" value="1"/>
</dbReference>
<dbReference type="Gene3D" id="3.30.300.30">
    <property type="match status" value="1"/>
</dbReference>
<dbReference type="InterPro" id="IPR043427">
    <property type="entry name" value="YscJ/FliF"/>
</dbReference>
<evidence type="ECO:0000256" key="3">
    <source>
        <dbReference type="ARBA" id="ARBA00004651"/>
    </source>
</evidence>
<dbReference type="NCBIfam" id="TIGR00206">
    <property type="entry name" value="fliF"/>
    <property type="match status" value="1"/>
</dbReference>
<evidence type="ECO:0000256" key="14">
    <source>
        <dbReference type="SAM" id="Phobius"/>
    </source>
</evidence>
<dbReference type="PRINTS" id="PR01009">
    <property type="entry name" value="FLGMRINGFLIF"/>
</dbReference>
<evidence type="ECO:0000313" key="17">
    <source>
        <dbReference type="EMBL" id="WQH15981.1"/>
    </source>
</evidence>
<evidence type="ECO:0000256" key="9">
    <source>
        <dbReference type="ARBA" id="ARBA00023136"/>
    </source>
</evidence>
<proteinExistence type="inferred from homology"/>
<dbReference type="EMBL" id="CP140153">
    <property type="protein sequence ID" value="WQH15981.1"/>
    <property type="molecule type" value="Genomic_DNA"/>
</dbReference>